<dbReference type="Proteomes" id="UP000662747">
    <property type="component" value="Chromosome"/>
</dbReference>
<sequence length="509" mass="53526">MRGPWPTSVMAACLSMVLSGGTATAQAPECPAPASEPRVDTTCGQKVSLGWTGGAGALSYRLTVDDQPDFSSPAVNGALVTSPPYSVSLPGAGPWYWKVVSYDNDTGTSTACDSPADFGAFTIDPSTFAPGQYVAEWTSHGITNTTTNTFSHPLKSLAVERQSGRVYVQDSYSLYVYNSDGTLPSQFILSRPSGYIPSFNGDIAATQEGGVITLYYQENQALTRGANKMVFKVRDTGTSTLTPVWARGHYKGLKTALSTTPANVDSTDFYNLATDCSFAGQDDPDVTGTQRYKSAHATLGNFAGGLAWGVAITSTGNLYIGQGGVGAAYSSPTCGTTYMTGRVEAMNASGNFIGRYYRQSNTWQFHAGSDLPLASVAANNSYIFMGEYYFGSNANRIHRMSLTGTGGVTTATLGGAEGSIAFMSTGPDGRLYVAYFSSSATSPNAGVWICDASGFGCQRRISTTGGCSAGSDIIDPVDVEVDANGFIYVADRGAEETGHKRIVKFAPIP</sequence>
<name>A0ABX7P268_9BACT</name>
<proteinExistence type="predicted"/>
<dbReference type="SUPFAM" id="SSF101898">
    <property type="entry name" value="NHL repeat"/>
    <property type="match status" value="1"/>
</dbReference>
<evidence type="ECO:0000256" key="1">
    <source>
        <dbReference type="SAM" id="SignalP"/>
    </source>
</evidence>
<reference evidence="2 3" key="1">
    <citation type="submission" date="2021-02" db="EMBL/GenBank/DDBJ databases">
        <title>De Novo genome assembly of isolated myxobacteria.</title>
        <authorList>
            <person name="Stevens D.C."/>
        </authorList>
    </citation>
    <scope>NUCLEOTIDE SEQUENCE [LARGE SCALE GENOMIC DNA]</scope>
    <source>
        <strain evidence="3">SCPEA02</strain>
    </source>
</reference>
<evidence type="ECO:0000313" key="2">
    <source>
        <dbReference type="EMBL" id="QSQ24424.1"/>
    </source>
</evidence>
<gene>
    <name evidence="2" type="ORF">JY651_05555</name>
</gene>
<dbReference type="InterPro" id="IPR013783">
    <property type="entry name" value="Ig-like_fold"/>
</dbReference>
<dbReference type="Gene3D" id="2.60.40.10">
    <property type="entry name" value="Immunoglobulins"/>
    <property type="match status" value="1"/>
</dbReference>
<evidence type="ECO:0000313" key="3">
    <source>
        <dbReference type="Proteomes" id="UP000662747"/>
    </source>
</evidence>
<protein>
    <submittedName>
        <fullName evidence="2">Uncharacterized protein</fullName>
    </submittedName>
</protein>
<keyword evidence="3" id="KW-1185">Reference proteome</keyword>
<dbReference type="InterPro" id="IPR011042">
    <property type="entry name" value="6-blade_b-propeller_TolB-like"/>
</dbReference>
<feature type="signal peptide" evidence="1">
    <location>
        <begin position="1"/>
        <end position="25"/>
    </location>
</feature>
<dbReference type="RefSeq" id="WP_206725987.1">
    <property type="nucleotide sequence ID" value="NZ_CP071090.1"/>
</dbReference>
<accession>A0ABX7P268</accession>
<dbReference type="EMBL" id="CP071090">
    <property type="protein sequence ID" value="QSQ24424.1"/>
    <property type="molecule type" value="Genomic_DNA"/>
</dbReference>
<feature type="chain" id="PRO_5046286801" evidence="1">
    <location>
        <begin position="26"/>
        <end position="509"/>
    </location>
</feature>
<keyword evidence="1" id="KW-0732">Signal</keyword>
<dbReference type="Gene3D" id="2.120.10.30">
    <property type="entry name" value="TolB, C-terminal domain"/>
    <property type="match status" value="1"/>
</dbReference>
<organism evidence="2 3">
    <name type="scientific">Pyxidicoccus parkwayensis</name>
    <dbReference type="NCBI Taxonomy" id="2813578"/>
    <lineage>
        <taxon>Bacteria</taxon>
        <taxon>Pseudomonadati</taxon>
        <taxon>Myxococcota</taxon>
        <taxon>Myxococcia</taxon>
        <taxon>Myxococcales</taxon>
        <taxon>Cystobacterineae</taxon>
        <taxon>Myxococcaceae</taxon>
        <taxon>Pyxidicoccus</taxon>
    </lineage>
</organism>